<dbReference type="InterPro" id="IPR000709">
    <property type="entry name" value="Leu_Ile_Val-bd"/>
</dbReference>
<dbReference type="InterPro" id="IPR028081">
    <property type="entry name" value="Leu-bd"/>
</dbReference>
<name>A0ABW6ZJ32_9HYPH</name>
<proteinExistence type="inferred from homology"/>
<keyword evidence="3 5" id="KW-0732">Signal</keyword>
<dbReference type="InterPro" id="IPR051010">
    <property type="entry name" value="BCAA_transport"/>
</dbReference>
<dbReference type="Proteomes" id="UP001604043">
    <property type="component" value="Unassembled WGS sequence"/>
</dbReference>
<evidence type="ECO:0000256" key="5">
    <source>
        <dbReference type="SAM" id="SignalP"/>
    </source>
</evidence>
<dbReference type="InterPro" id="IPR028082">
    <property type="entry name" value="Peripla_BP_I"/>
</dbReference>
<keyword evidence="4" id="KW-0029">Amino-acid transport</keyword>
<feature type="domain" description="Leucine-binding protein" evidence="6">
    <location>
        <begin position="30"/>
        <end position="365"/>
    </location>
</feature>
<evidence type="ECO:0000313" key="8">
    <source>
        <dbReference type="Proteomes" id="UP001604043"/>
    </source>
</evidence>
<dbReference type="PRINTS" id="PR00337">
    <property type="entry name" value="LEUILEVALBP"/>
</dbReference>
<dbReference type="PANTHER" id="PTHR30483">
    <property type="entry name" value="LEUCINE-SPECIFIC-BINDING PROTEIN"/>
    <property type="match status" value="1"/>
</dbReference>
<evidence type="ECO:0000256" key="3">
    <source>
        <dbReference type="ARBA" id="ARBA00022729"/>
    </source>
</evidence>
<keyword evidence="2" id="KW-0813">Transport</keyword>
<gene>
    <name evidence="7" type="ORF">V5F30_12725</name>
</gene>
<dbReference type="EMBL" id="JBAFUR010000003">
    <property type="protein sequence ID" value="MFG1253064.1"/>
    <property type="molecule type" value="Genomic_DNA"/>
</dbReference>
<feature type="chain" id="PRO_5045420065" evidence="5">
    <location>
        <begin position="18"/>
        <end position="386"/>
    </location>
</feature>
<dbReference type="Gene3D" id="3.40.50.2300">
    <property type="match status" value="2"/>
</dbReference>
<dbReference type="SUPFAM" id="SSF53822">
    <property type="entry name" value="Periplasmic binding protein-like I"/>
    <property type="match status" value="1"/>
</dbReference>
<evidence type="ECO:0000259" key="6">
    <source>
        <dbReference type="Pfam" id="PF13458"/>
    </source>
</evidence>
<dbReference type="CDD" id="cd06333">
    <property type="entry name" value="PBP1_ABC_RPA1789-like"/>
    <property type="match status" value="1"/>
</dbReference>
<dbReference type="PANTHER" id="PTHR30483:SF38">
    <property type="entry name" value="BLR7848 PROTEIN"/>
    <property type="match status" value="1"/>
</dbReference>
<evidence type="ECO:0000313" key="7">
    <source>
        <dbReference type="EMBL" id="MFG1253064.1"/>
    </source>
</evidence>
<reference evidence="7 8" key="1">
    <citation type="submission" date="2024-02" db="EMBL/GenBank/DDBJ databases">
        <title>Expansion and revision of Xanthobacter and proposal of Roseixanthobacter gen. nov.</title>
        <authorList>
            <person name="Soltysiak M.P.M."/>
            <person name="Jalihal A."/>
            <person name="Ory A."/>
            <person name="Chrisophersen C."/>
            <person name="Lee A.D."/>
            <person name="Boulton J."/>
            <person name="Springer M."/>
        </authorList>
    </citation>
    <scope>NUCLEOTIDE SEQUENCE [LARGE SCALE GENOMIC DNA]</scope>
    <source>
        <strain evidence="7 8">CB5</strain>
    </source>
</reference>
<evidence type="ECO:0000256" key="4">
    <source>
        <dbReference type="ARBA" id="ARBA00022970"/>
    </source>
</evidence>
<sequence>MKSIVTGALALALMATAATTAATTPALADIKIGAVVSETGPASSLGDPEAKTIRMMVEELNAKGGIKGEKAKLVLYDDGGDPSKAKTFATRLVEDDGVVAMVGGTTTGTSLAILAVAEESKVPFISLAGAIEIIDPVKPFTFKTPHTDRMACQKIFDDMKSRGLTKIGLISGTDGFGASMRTQCIAVAKTSGIEIVADETYGPKDADMTPQLTNIRNKPGIQAVLNTGFGQGPATITRNYAQLGITLPLYQSHGVASNAFIELSGAKNAEGVRLPGTALLVGELLDPKDPQKNVVLAYKASFEKAAGGAPVSTFGGYAHDAMRILTEALAKAPSAKPAAIRDAIEGTTGLVGTTGTYNYSKIDHLGLDLSAFRMLEISNGGWKLVK</sequence>
<evidence type="ECO:0000256" key="1">
    <source>
        <dbReference type="ARBA" id="ARBA00010062"/>
    </source>
</evidence>
<accession>A0ABW6ZJ32</accession>
<feature type="signal peptide" evidence="5">
    <location>
        <begin position="1"/>
        <end position="17"/>
    </location>
</feature>
<dbReference type="Pfam" id="PF13458">
    <property type="entry name" value="Peripla_BP_6"/>
    <property type="match status" value="1"/>
</dbReference>
<protein>
    <submittedName>
        <fullName evidence="7">ABC transporter substrate-binding protein</fullName>
    </submittedName>
</protein>
<dbReference type="RefSeq" id="WP_394009095.1">
    <property type="nucleotide sequence ID" value="NZ_JBAFUR010000003.1"/>
</dbReference>
<evidence type="ECO:0000256" key="2">
    <source>
        <dbReference type="ARBA" id="ARBA00022448"/>
    </source>
</evidence>
<keyword evidence="8" id="KW-1185">Reference proteome</keyword>
<comment type="similarity">
    <text evidence="1">Belongs to the leucine-binding protein family.</text>
</comment>
<comment type="caution">
    <text evidence="7">The sequence shown here is derived from an EMBL/GenBank/DDBJ whole genome shotgun (WGS) entry which is preliminary data.</text>
</comment>
<organism evidence="7 8">
    <name type="scientific">Xanthobacter aminoxidans</name>
    <dbReference type="NCBI Taxonomy" id="186280"/>
    <lineage>
        <taxon>Bacteria</taxon>
        <taxon>Pseudomonadati</taxon>
        <taxon>Pseudomonadota</taxon>
        <taxon>Alphaproteobacteria</taxon>
        <taxon>Hyphomicrobiales</taxon>
        <taxon>Xanthobacteraceae</taxon>
        <taxon>Xanthobacter</taxon>
    </lineage>
</organism>